<evidence type="ECO:0000313" key="2">
    <source>
        <dbReference type="Proteomes" id="UP001597369"/>
    </source>
</evidence>
<keyword evidence="2" id="KW-1185">Reference proteome</keyword>
<dbReference type="Proteomes" id="UP001597369">
    <property type="component" value="Unassembled WGS sequence"/>
</dbReference>
<name>A0ABW4X012_9BACT</name>
<dbReference type="EMBL" id="JBHUHV010000038">
    <property type="protein sequence ID" value="MFD2067746.1"/>
    <property type="molecule type" value="Genomic_DNA"/>
</dbReference>
<gene>
    <name evidence="1" type="ORF">ACFSKU_12695</name>
</gene>
<protein>
    <recommendedName>
        <fullName evidence="3">Lipoprotein</fullName>
    </recommendedName>
</protein>
<reference evidence="2" key="1">
    <citation type="journal article" date="2019" name="Int. J. Syst. Evol. Microbiol.">
        <title>The Global Catalogue of Microorganisms (GCM) 10K type strain sequencing project: providing services to taxonomists for standard genome sequencing and annotation.</title>
        <authorList>
            <consortium name="The Broad Institute Genomics Platform"/>
            <consortium name="The Broad Institute Genome Sequencing Center for Infectious Disease"/>
            <person name="Wu L."/>
            <person name="Ma J."/>
        </authorList>
    </citation>
    <scope>NUCLEOTIDE SEQUENCE [LARGE SCALE GENOMIC DNA]</scope>
    <source>
        <strain evidence="2">JCM 16545</strain>
    </source>
</reference>
<dbReference type="RefSeq" id="WP_229962589.1">
    <property type="nucleotide sequence ID" value="NZ_JAJJWI010000027.1"/>
</dbReference>
<evidence type="ECO:0008006" key="3">
    <source>
        <dbReference type="Google" id="ProtNLM"/>
    </source>
</evidence>
<proteinExistence type="predicted"/>
<accession>A0ABW4X012</accession>
<evidence type="ECO:0000313" key="1">
    <source>
        <dbReference type="EMBL" id="MFD2067746.1"/>
    </source>
</evidence>
<sequence length="159" mass="17513">MLNYTYPLLLVLLMWQCQEDTIYERSTVTESYTDGVKFGQSIVLEKGEPVTVYSNGGEAPRKLHVTLEQLFDSRCPANAACVTYGNAAVVLSASNSQGANKAIELCIGKCDTEPIRDTHTVTTLVGETSYRFTLKEVVPFPGLEKDGEKKVAKLVVEKM</sequence>
<organism evidence="1 2">
    <name type="scientific">Pontibacter silvestris</name>
    <dbReference type="NCBI Taxonomy" id="2305183"/>
    <lineage>
        <taxon>Bacteria</taxon>
        <taxon>Pseudomonadati</taxon>
        <taxon>Bacteroidota</taxon>
        <taxon>Cytophagia</taxon>
        <taxon>Cytophagales</taxon>
        <taxon>Hymenobacteraceae</taxon>
        <taxon>Pontibacter</taxon>
    </lineage>
</organism>
<comment type="caution">
    <text evidence="1">The sequence shown here is derived from an EMBL/GenBank/DDBJ whole genome shotgun (WGS) entry which is preliminary data.</text>
</comment>